<evidence type="ECO:0000313" key="3">
    <source>
        <dbReference type="EMBL" id="TWT59899.1"/>
    </source>
</evidence>
<dbReference type="Proteomes" id="UP000316095">
    <property type="component" value="Unassembled WGS sequence"/>
</dbReference>
<dbReference type="InterPro" id="IPR006379">
    <property type="entry name" value="HAD-SF_hydro_IIB"/>
</dbReference>
<dbReference type="AlphaFoldDB" id="A0A5C5XB76"/>
<dbReference type="PANTHER" id="PTHR46521:SF4">
    <property type="entry name" value="SUCROSE-PHOSPHATASE 2-RELATED"/>
    <property type="match status" value="1"/>
</dbReference>
<dbReference type="InterPro" id="IPR006380">
    <property type="entry name" value="SPP-like_dom"/>
</dbReference>
<name>A0A5C5XB76_9PLAN</name>
<dbReference type="Pfam" id="PF05116">
    <property type="entry name" value="S6PP"/>
    <property type="match status" value="1"/>
</dbReference>
<dbReference type="SUPFAM" id="SSF56784">
    <property type="entry name" value="HAD-like"/>
    <property type="match status" value="1"/>
</dbReference>
<proteinExistence type="predicted"/>
<reference evidence="3 4" key="1">
    <citation type="submission" date="2019-02" db="EMBL/GenBank/DDBJ databases">
        <title>Deep-cultivation of Planctomycetes and their phenomic and genomic characterization uncovers novel biology.</title>
        <authorList>
            <person name="Wiegand S."/>
            <person name="Jogler M."/>
            <person name="Boedeker C."/>
            <person name="Pinto D."/>
            <person name="Vollmers J."/>
            <person name="Rivas-Marin E."/>
            <person name="Kohn T."/>
            <person name="Peeters S.H."/>
            <person name="Heuer A."/>
            <person name="Rast P."/>
            <person name="Oberbeckmann S."/>
            <person name="Bunk B."/>
            <person name="Jeske O."/>
            <person name="Meyerdierks A."/>
            <person name="Storesund J.E."/>
            <person name="Kallscheuer N."/>
            <person name="Luecker S."/>
            <person name="Lage O.M."/>
            <person name="Pohl T."/>
            <person name="Merkel B.J."/>
            <person name="Hornburger P."/>
            <person name="Mueller R.-W."/>
            <person name="Bruemmer F."/>
            <person name="Labrenz M."/>
            <person name="Spormann A.M."/>
            <person name="Op Den Camp H."/>
            <person name="Overmann J."/>
            <person name="Amann R."/>
            <person name="Jetten M.S.M."/>
            <person name="Mascher T."/>
            <person name="Medema M.H."/>
            <person name="Devos D.P."/>
            <person name="Kaster A.-K."/>
            <person name="Ovreas L."/>
            <person name="Rohde M."/>
            <person name="Galperin M.Y."/>
            <person name="Jogler C."/>
        </authorList>
    </citation>
    <scope>NUCLEOTIDE SEQUENCE [LARGE SCALE GENOMIC DNA]</scope>
    <source>
        <strain evidence="3 4">Pan54</strain>
    </source>
</reference>
<dbReference type="SFLD" id="SFLDG01140">
    <property type="entry name" value="C2.B:_Phosphomannomutase_and_P"/>
    <property type="match status" value="1"/>
</dbReference>
<dbReference type="NCBIfam" id="TIGR01484">
    <property type="entry name" value="HAD-SF-IIB"/>
    <property type="match status" value="1"/>
</dbReference>
<evidence type="ECO:0000259" key="2">
    <source>
        <dbReference type="Pfam" id="PF05116"/>
    </source>
</evidence>
<comment type="caution">
    <text evidence="3">The sequence shown here is derived from an EMBL/GenBank/DDBJ whole genome shotgun (WGS) entry which is preliminary data.</text>
</comment>
<evidence type="ECO:0000256" key="1">
    <source>
        <dbReference type="ARBA" id="ARBA00022801"/>
    </source>
</evidence>
<dbReference type="Gene3D" id="3.90.1070.10">
    <property type="match status" value="1"/>
</dbReference>
<gene>
    <name evidence="3" type="primary">mfppA</name>
    <name evidence="3" type="ORF">Pan54_06100</name>
</gene>
<accession>A0A5C5XB76</accession>
<dbReference type="OrthoDB" id="9781413at2"/>
<dbReference type="SFLD" id="SFLDS00003">
    <property type="entry name" value="Haloacid_Dehalogenase"/>
    <property type="match status" value="1"/>
</dbReference>
<keyword evidence="1 3" id="KW-0378">Hydrolase</keyword>
<dbReference type="Gene3D" id="3.40.50.1000">
    <property type="entry name" value="HAD superfamily/HAD-like"/>
    <property type="match status" value="1"/>
</dbReference>
<dbReference type="EMBL" id="SJPG01000001">
    <property type="protein sequence ID" value="TWT59899.1"/>
    <property type="molecule type" value="Genomic_DNA"/>
</dbReference>
<dbReference type="InterPro" id="IPR051518">
    <property type="entry name" value="Sucrose_Phosphatase"/>
</dbReference>
<protein>
    <submittedName>
        <fullName evidence="3">Mannosylfructose-phosphate phosphatase</fullName>
        <ecNumber evidence="3">3.1.3.79</ecNumber>
    </submittedName>
</protein>
<keyword evidence="4" id="KW-1185">Reference proteome</keyword>
<feature type="domain" description="Sucrose phosphatase-like" evidence="2">
    <location>
        <begin position="6"/>
        <end position="266"/>
    </location>
</feature>
<dbReference type="InterPro" id="IPR036412">
    <property type="entry name" value="HAD-like_sf"/>
</dbReference>
<dbReference type="InterPro" id="IPR023214">
    <property type="entry name" value="HAD_sf"/>
</dbReference>
<organism evidence="3 4">
    <name type="scientific">Rubinisphaera italica</name>
    <dbReference type="NCBI Taxonomy" id="2527969"/>
    <lineage>
        <taxon>Bacteria</taxon>
        <taxon>Pseudomonadati</taxon>
        <taxon>Planctomycetota</taxon>
        <taxon>Planctomycetia</taxon>
        <taxon>Planctomycetales</taxon>
        <taxon>Planctomycetaceae</taxon>
        <taxon>Rubinisphaera</taxon>
    </lineage>
</organism>
<dbReference type="SFLD" id="SFLDG01141">
    <property type="entry name" value="C2.B.1:_Sucrose_Phosphatase_Li"/>
    <property type="match status" value="1"/>
</dbReference>
<sequence length="269" mass="30353">MTLCPHAILASDLDGTLIPLDGQPEQQRDLQHLGQSLKENRIPLIYVTGRHLQSVEKAQQEFRLPEPDWVICDVGSTICRRNATGKLEPLHEYAKHQHEIVKACPRTDVLQYASKIPGLREQEAFKQGPYKLSFYADETQLSDIEQNMLEILEDQEIPWSLICSVDPFNGDGLVDLLPQDISKAYALKWWADFAGYEDSQIVFAGDSGNDYAAFVSGFRAILVNNTNQKIVDQVAQEHHKLGYTNRMYHAKSSATSGVLEGCRAYQLFD</sequence>
<dbReference type="GO" id="GO:0016791">
    <property type="term" value="F:phosphatase activity"/>
    <property type="evidence" value="ECO:0007669"/>
    <property type="project" value="UniProtKB-ARBA"/>
</dbReference>
<evidence type="ECO:0000313" key="4">
    <source>
        <dbReference type="Proteomes" id="UP000316095"/>
    </source>
</evidence>
<dbReference type="EC" id="3.1.3.79" evidence="3"/>
<dbReference type="RefSeq" id="WP_146502079.1">
    <property type="nucleotide sequence ID" value="NZ_SJPG01000001.1"/>
</dbReference>
<dbReference type="PANTHER" id="PTHR46521">
    <property type="entry name" value="SUCROSE-PHOSPHATASE 2-RELATED"/>
    <property type="match status" value="1"/>
</dbReference>